<dbReference type="EMBL" id="VOWB01000047">
    <property type="protein sequence ID" value="TXE81690.1"/>
    <property type="molecule type" value="Genomic_DNA"/>
</dbReference>
<gene>
    <name evidence="2" type="ORF">FPD46_05220</name>
</gene>
<dbReference type="Pfam" id="PF01863">
    <property type="entry name" value="YgjP-like"/>
    <property type="match status" value="1"/>
</dbReference>
<dbReference type="Gene3D" id="3.30.2010.10">
    <property type="entry name" value="Metalloproteases ('zincins'), catalytic domain"/>
    <property type="match status" value="1"/>
</dbReference>
<dbReference type="PANTHER" id="PTHR30399">
    <property type="entry name" value="UNCHARACTERIZED PROTEIN YGJP"/>
    <property type="match status" value="1"/>
</dbReference>
<dbReference type="CDD" id="cd07344">
    <property type="entry name" value="M48_yhfN_like"/>
    <property type="match status" value="1"/>
</dbReference>
<dbReference type="InterPro" id="IPR002725">
    <property type="entry name" value="YgjP-like_metallopeptidase"/>
</dbReference>
<feature type="domain" description="YgjP-like metallopeptidase" evidence="1">
    <location>
        <begin position="32"/>
        <end position="222"/>
    </location>
</feature>
<proteinExistence type="predicted"/>
<dbReference type="InterPro" id="IPR053136">
    <property type="entry name" value="UTP_pyrophosphatase-like"/>
</dbReference>
<dbReference type="PANTHER" id="PTHR30399:SF1">
    <property type="entry name" value="UTP PYROPHOSPHATASE"/>
    <property type="match status" value="1"/>
</dbReference>
<dbReference type="Proteomes" id="UP000321310">
    <property type="component" value="Unassembled WGS sequence"/>
</dbReference>
<name>A0A5C7DX82_9BACT</name>
<reference evidence="2 3" key="1">
    <citation type="submission" date="2019-07" db="EMBL/GenBank/DDBJ databases">
        <title>Rapid identification of Enteric Bacteria from Whole Genome Sequences (WGS) using Average Nucleotide Identity (ANI).</title>
        <authorList>
            <person name="Lane C."/>
        </authorList>
    </citation>
    <scope>NUCLEOTIDE SEQUENCE [LARGE SCALE GENOMIC DNA]</scope>
    <source>
        <strain evidence="2 3">2016D-0250</strain>
    </source>
</reference>
<evidence type="ECO:0000313" key="2">
    <source>
        <dbReference type="EMBL" id="TXE81690.1"/>
    </source>
</evidence>
<sequence>MEKQKMARQSVSIKGILEFKEFRFVFEKKKLKYLRLRIDRNLNFKLSIPLYYEQRDVLRFLEKNENWIRTKEKELALKRVVLASDELCFLGKKYKLVFNENHKKVLIKKDKIFAKNQKALDLFLRHSAKVIFEYFIKKWEFSFERKVQRICIKEMISRWGSCNHQKAYINLNLKLIQKPTKAIEYVILHELTHLIYPHHQKEFYDFLHKLMPDYKLRELFLKSLIF</sequence>
<organism evidence="2 3">
    <name type="scientific">Campylobacter peloridis</name>
    <dbReference type="NCBI Taxonomy" id="488546"/>
    <lineage>
        <taxon>Bacteria</taxon>
        <taxon>Pseudomonadati</taxon>
        <taxon>Campylobacterota</taxon>
        <taxon>Epsilonproteobacteria</taxon>
        <taxon>Campylobacterales</taxon>
        <taxon>Campylobacteraceae</taxon>
        <taxon>Campylobacter</taxon>
    </lineage>
</organism>
<evidence type="ECO:0000259" key="1">
    <source>
        <dbReference type="Pfam" id="PF01863"/>
    </source>
</evidence>
<protein>
    <submittedName>
        <fullName evidence="2">M48 family metallopeptidase</fullName>
    </submittedName>
</protein>
<accession>A0A5C7DX82</accession>
<evidence type="ECO:0000313" key="3">
    <source>
        <dbReference type="Proteomes" id="UP000321310"/>
    </source>
</evidence>
<dbReference type="AlphaFoldDB" id="A0A5C7DX82"/>
<comment type="caution">
    <text evidence="2">The sequence shown here is derived from an EMBL/GenBank/DDBJ whole genome shotgun (WGS) entry which is preliminary data.</text>
</comment>